<sequence length="316" mass="34862">MKTPSDEAFAALEMQAEREITRISALWRRQTVPDLWLTYHPYYKAPDLLGPKLSASFDIPYVTAEASYSHRRNTGLWAEVQQRLLKTLEQAAVNICLTDRDRRGLQEAVPRARVAMLAPFIDCAVFKEVASQSRPDRLITVAMMRSGDKMDSYRMLAGALALLDDISWSLSIVGDGACRTEVEALFASFSPERIQWHGEMGASEIASLFTQSALYVWPGCGEAYGLAYLEAQAAGLPVVAQAIAGVPEVVINGRTGVLTPPGDMVAYAQAIRSALLNVQTRNDMAFAARQFVRDERSLEVASLRLDDILNQYVGIV</sequence>
<dbReference type="CDD" id="cd03801">
    <property type="entry name" value="GT4_PimA-like"/>
    <property type="match status" value="1"/>
</dbReference>
<dbReference type="SUPFAM" id="SSF53756">
    <property type="entry name" value="UDP-Glycosyltransferase/glycogen phosphorylase"/>
    <property type="match status" value="1"/>
</dbReference>
<accession>A0ABU8PKL1</accession>
<gene>
    <name evidence="1" type="ORF">WH297_24065</name>
</gene>
<dbReference type="EC" id="2.4.-.-" evidence="1"/>
<comment type="caution">
    <text evidence="1">The sequence shown here is derived from an EMBL/GenBank/DDBJ whole genome shotgun (WGS) entry which is preliminary data.</text>
</comment>
<evidence type="ECO:0000313" key="1">
    <source>
        <dbReference type="EMBL" id="MEJ5022792.1"/>
    </source>
</evidence>
<dbReference type="Proteomes" id="UP001375812">
    <property type="component" value="Unassembled WGS sequence"/>
</dbReference>
<reference evidence="1 2" key="1">
    <citation type="submission" date="2023-12" db="EMBL/GenBank/DDBJ databases">
        <title>Gut-associated functions are favored during microbiome assembly across C. elegans life.</title>
        <authorList>
            <person name="Zimmermann J."/>
        </authorList>
    </citation>
    <scope>NUCLEOTIDE SEQUENCE [LARGE SCALE GENOMIC DNA]</scope>
    <source>
        <strain evidence="1 2">MYb71</strain>
    </source>
</reference>
<organism evidence="1 2">
    <name type="scientific">Ochrobactrum vermis</name>
    <dbReference type="NCBI Taxonomy" id="1827297"/>
    <lineage>
        <taxon>Bacteria</taxon>
        <taxon>Pseudomonadati</taxon>
        <taxon>Pseudomonadota</taxon>
        <taxon>Alphaproteobacteria</taxon>
        <taxon>Hyphomicrobiales</taxon>
        <taxon>Brucellaceae</taxon>
        <taxon>Brucella/Ochrobactrum group</taxon>
        <taxon>Ochrobactrum</taxon>
    </lineage>
</organism>
<dbReference type="Pfam" id="PF13692">
    <property type="entry name" value="Glyco_trans_1_4"/>
    <property type="match status" value="1"/>
</dbReference>
<dbReference type="RefSeq" id="WP_339561760.1">
    <property type="nucleotide sequence ID" value="NZ_JBBGZH010000002.1"/>
</dbReference>
<dbReference type="Gene3D" id="3.40.50.2000">
    <property type="entry name" value="Glycogen Phosphorylase B"/>
    <property type="match status" value="2"/>
</dbReference>
<keyword evidence="1" id="KW-0808">Transferase</keyword>
<dbReference type="PANTHER" id="PTHR45947">
    <property type="entry name" value="SULFOQUINOVOSYL TRANSFERASE SQD2"/>
    <property type="match status" value="1"/>
</dbReference>
<keyword evidence="2" id="KW-1185">Reference proteome</keyword>
<proteinExistence type="predicted"/>
<keyword evidence="1" id="KW-0328">Glycosyltransferase</keyword>
<evidence type="ECO:0000313" key="2">
    <source>
        <dbReference type="Proteomes" id="UP001375812"/>
    </source>
</evidence>
<dbReference type="PANTHER" id="PTHR45947:SF3">
    <property type="entry name" value="SULFOQUINOVOSYL TRANSFERASE SQD2"/>
    <property type="match status" value="1"/>
</dbReference>
<dbReference type="GO" id="GO:0016757">
    <property type="term" value="F:glycosyltransferase activity"/>
    <property type="evidence" value="ECO:0007669"/>
    <property type="project" value="UniProtKB-KW"/>
</dbReference>
<protein>
    <submittedName>
        <fullName evidence="1">Glycosyltransferase</fullName>
        <ecNumber evidence="1">2.4.-.-</ecNumber>
    </submittedName>
</protein>
<dbReference type="EMBL" id="JBBGZH010000002">
    <property type="protein sequence ID" value="MEJ5022792.1"/>
    <property type="molecule type" value="Genomic_DNA"/>
</dbReference>
<dbReference type="InterPro" id="IPR050194">
    <property type="entry name" value="Glycosyltransferase_grp1"/>
</dbReference>
<name>A0ABU8PKL1_9HYPH</name>